<feature type="transmembrane region" description="Helical" evidence="5">
    <location>
        <begin position="246"/>
        <end position="267"/>
    </location>
</feature>
<keyword evidence="4 5" id="KW-0472">Membrane</keyword>
<evidence type="ECO:0000256" key="5">
    <source>
        <dbReference type="SAM" id="Phobius"/>
    </source>
</evidence>
<dbReference type="PROSITE" id="PS50262">
    <property type="entry name" value="G_PROTEIN_RECEP_F1_2"/>
    <property type="match status" value="1"/>
</dbReference>
<dbReference type="EMBL" id="JAODUO010001474">
    <property type="protein sequence ID" value="KAK2163217.1"/>
    <property type="molecule type" value="Genomic_DNA"/>
</dbReference>
<dbReference type="GO" id="GO:0016020">
    <property type="term" value="C:membrane"/>
    <property type="evidence" value="ECO:0007669"/>
    <property type="project" value="UniProtKB-SubCell"/>
</dbReference>
<keyword evidence="8" id="KW-1185">Reference proteome</keyword>
<feature type="transmembrane region" description="Helical" evidence="5">
    <location>
        <begin position="287"/>
        <end position="307"/>
    </location>
</feature>
<feature type="transmembrane region" description="Helical" evidence="5">
    <location>
        <begin position="56"/>
        <end position="75"/>
    </location>
</feature>
<dbReference type="Gene3D" id="1.20.1070.10">
    <property type="entry name" value="Rhodopsin 7-helix transmembrane proteins"/>
    <property type="match status" value="1"/>
</dbReference>
<sequence>MSVMNETLGVTVTDCLAFRFVVGSVVTGVLCLMGFAANTLCFLVMWRDRHSLSMSLLLEGAIVADTTVLWLLFIGDSLPSLEYILPLLQGCSVACRSIRVVIAPMLFFSQTCVVWLALAVAVTRYVALCKPALSTVLCSIQCARRLLAAIVIASVILAIPVTFDANVTLQGQIATNKTDAVYMLSRDHWYHVLYWDIATTLLACVIPLLVIMYMAGKLVVILGSLRKIPCSPAAEYAAQNSHLTHMLLALLVIVTVCYMPTVTLTALRWTDRQTDTCGALQYYLHTISRLFLAINSSTKLFVICLFVDTFRSNLCMHVRGQHVGKNGENYSVFGGVYRCGRDMSEMTLISQTDNTA</sequence>
<dbReference type="SUPFAM" id="SSF81321">
    <property type="entry name" value="Family A G protein-coupled receptor-like"/>
    <property type="match status" value="1"/>
</dbReference>
<evidence type="ECO:0000259" key="6">
    <source>
        <dbReference type="PROSITE" id="PS50262"/>
    </source>
</evidence>
<keyword evidence="2 5" id="KW-0812">Transmembrane</keyword>
<feature type="transmembrane region" description="Helical" evidence="5">
    <location>
        <begin position="106"/>
        <end position="126"/>
    </location>
</feature>
<proteinExistence type="predicted"/>
<keyword evidence="3 5" id="KW-1133">Transmembrane helix</keyword>
<protein>
    <recommendedName>
        <fullName evidence="6">G-protein coupled receptors family 1 profile domain-containing protein</fullName>
    </recommendedName>
</protein>
<comment type="subcellular location">
    <subcellularLocation>
        <location evidence="1">Membrane</location>
    </subcellularLocation>
</comment>
<evidence type="ECO:0000256" key="1">
    <source>
        <dbReference type="ARBA" id="ARBA00004370"/>
    </source>
</evidence>
<evidence type="ECO:0000313" key="8">
    <source>
        <dbReference type="Proteomes" id="UP001209878"/>
    </source>
</evidence>
<accession>A0AAD9K1V1</accession>
<feature type="domain" description="G-protein coupled receptors family 1 profile" evidence="6">
    <location>
        <begin position="37"/>
        <end position="303"/>
    </location>
</feature>
<evidence type="ECO:0000256" key="3">
    <source>
        <dbReference type="ARBA" id="ARBA00022989"/>
    </source>
</evidence>
<dbReference type="PANTHER" id="PTHR46641:SF2">
    <property type="entry name" value="FMRFAMIDE RECEPTOR"/>
    <property type="match status" value="1"/>
</dbReference>
<gene>
    <name evidence="7" type="ORF">NP493_1474g00020</name>
</gene>
<evidence type="ECO:0000313" key="7">
    <source>
        <dbReference type="EMBL" id="KAK2163217.1"/>
    </source>
</evidence>
<dbReference type="GO" id="GO:0004930">
    <property type="term" value="F:G protein-coupled receptor activity"/>
    <property type="evidence" value="ECO:0007669"/>
    <property type="project" value="InterPro"/>
</dbReference>
<comment type="caution">
    <text evidence="7">The sequence shown here is derived from an EMBL/GenBank/DDBJ whole genome shotgun (WGS) entry which is preliminary data.</text>
</comment>
<dbReference type="AlphaFoldDB" id="A0AAD9K1V1"/>
<name>A0AAD9K1V1_RIDPI</name>
<dbReference type="PRINTS" id="PR00237">
    <property type="entry name" value="GPCRRHODOPSN"/>
</dbReference>
<organism evidence="7 8">
    <name type="scientific">Ridgeia piscesae</name>
    <name type="common">Tubeworm</name>
    <dbReference type="NCBI Taxonomy" id="27915"/>
    <lineage>
        <taxon>Eukaryota</taxon>
        <taxon>Metazoa</taxon>
        <taxon>Spiralia</taxon>
        <taxon>Lophotrochozoa</taxon>
        <taxon>Annelida</taxon>
        <taxon>Polychaeta</taxon>
        <taxon>Sedentaria</taxon>
        <taxon>Canalipalpata</taxon>
        <taxon>Sabellida</taxon>
        <taxon>Siboglinidae</taxon>
        <taxon>Ridgeia</taxon>
    </lineage>
</organism>
<feature type="transmembrane region" description="Helical" evidence="5">
    <location>
        <begin position="146"/>
        <end position="163"/>
    </location>
</feature>
<dbReference type="PANTHER" id="PTHR46641">
    <property type="entry name" value="FMRFAMIDE RECEPTOR-RELATED"/>
    <property type="match status" value="1"/>
</dbReference>
<dbReference type="InterPro" id="IPR000276">
    <property type="entry name" value="GPCR_Rhodpsn"/>
</dbReference>
<evidence type="ECO:0000256" key="4">
    <source>
        <dbReference type="ARBA" id="ARBA00023136"/>
    </source>
</evidence>
<dbReference type="Proteomes" id="UP001209878">
    <property type="component" value="Unassembled WGS sequence"/>
</dbReference>
<feature type="transmembrane region" description="Helical" evidence="5">
    <location>
        <begin position="20"/>
        <end position="44"/>
    </location>
</feature>
<dbReference type="Pfam" id="PF00001">
    <property type="entry name" value="7tm_1"/>
    <property type="match status" value="1"/>
</dbReference>
<reference evidence="7" key="1">
    <citation type="journal article" date="2023" name="Mol. Biol. Evol.">
        <title>Third-Generation Sequencing Reveals the Adaptive Role of the Epigenome in Three Deep-Sea Polychaetes.</title>
        <authorList>
            <person name="Perez M."/>
            <person name="Aroh O."/>
            <person name="Sun Y."/>
            <person name="Lan Y."/>
            <person name="Juniper S.K."/>
            <person name="Young C.R."/>
            <person name="Angers B."/>
            <person name="Qian P.Y."/>
        </authorList>
    </citation>
    <scope>NUCLEOTIDE SEQUENCE</scope>
    <source>
        <strain evidence="7">R07B-5</strain>
    </source>
</reference>
<dbReference type="InterPro" id="IPR052954">
    <property type="entry name" value="GPCR-Ligand_Int"/>
</dbReference>
<evidence type="ECO:0000256" key="2">
    <source>
        <dbReference type="ARBA" id="ARBA00022692"/>
    </source>
</evidence>
<dbReference type="InterPro" id="IPR017452">
    <property type="entry name" value="GPCR_Rhodpsn_7TM"/>
</dbReference>
<feature type="transmembrane region" description="Helical" evidence="5">
    <location>
        <begin position="192"/>
        <end position="225"/>
    </location>
</feature>